<feature type="transmembrane region" description="Helical" evidence="6">
    <location>
        <begin position="116"/>
        <end position="135"/>
    </location>
</feature>
<dbReference type="PANTHER" id="PTHR23291">
    <property type="entry name" value="BAX INHIBITOR-RELATED"/>
    <property type="match status" value="1"/>
</dbReference>
<keyword evidence="8" id="KW-1185">Reference proteome</keyword>
<comment type="caution">
    <text evidence="7">The sequence shown here is derived from an EMBL/GenBank/DDBJ whole genome shotgun (WGS) entry which is preliminary data.</text>
</comment>
<organism evidence="7 8">
    <name type="scientific">Lactobacillus hominis DSM 23910 = CRBIP 24.179</name>
    <dbReference type="NCBI Taxonomy" id="1423758"/>
    <lineage>
        <taxon>Bacteria</taxon>
        <taxon>Bacillati</taxon>
        <taxon>Bacillota</taxon>
        <taxon>Bacilli</taxon>
        <taxon>Lactobacillales</taxon>
        <taxon>Lactobacillaceae</taxon>
        <taxon>Lactobacillus</taxon>
    </lineage>
</organism>
<feature type="transmembrane region" description="Helical" evidence="6">
    <location>
        <begin position="171"/>
        <end position="188"/>
    </location>
</feature>
<evidence type="ECO:0000256" key="3">
    <source>
        <dbReference type="ARBA" id="ARBA00022692"/>
    </source>
</evidence>
<gene>
    <name evidence="7" type="ORF">BN55_02240</name>
</gene>
<proteinExistence type="inferred from homology"/>
<protein>
    <recommendedName>
        <fullName evidence="9">Integral membrane protein</fullName>
    </recommendedName>
</protein>
<keyword evidence="5 6" id="KW-0472">Membrane</keyword>
<reference evidence="7 8" key="1">
    <citation type="submission" date="2012-06" db="EMBL/GenBank/DDBJ databases">
        <title>Draft Genome Sequence of Lactobacillus hominis Strain CRBIP 24.179T, isolated from human intestine.</title>
        <authorList>
            <person name="Cousin S."/>
            <person name="Ma L."/>
            <person name="Bizet C."/>
            <person name="Loux V."/>
            <person name="Bouchier C."/>
            <person name="Clermont D."/>
            <person name="Creno S."/>
        </authorList>
    </citation>
    <scope>NUCLEOTIDE SEQUENCE [LARGE SCALE GENOMIC DNA]</scope>
    <source>
        <strain evidence="8">CRBIP 24.179T</strain>
    </source>
</reference>
<keyword evidence="4 6" id="KW-1133">Transmembrane helix</keyword>
<dbReference type="OrthoDB" id="9793828at2"/>
<feature type="transmembrane region" description="Helical" evidence="6">
    <location>
        <begin position="209"/>
        <end position="233"/>
    </location>
</feature>
<evidence type="ECO:0008006" key="9">
    <source>
        <dbReference type="Google" id="ProtNLM"/>
    </source>
</evidence>
<dbReference type="EMBL" id="CAKE01000015">
    <property type="protein sequence ID" value="CCI82144.1"/>
    <property type="molecule type" value="Genomic_DNA"/>
</dbReference>
<evidence type="ECO:0000256" key="6">
    <source>
        <dbReference type="RuleBase" id="RU004379"/>
    </source>
</evidence>
<comment type="similarity">
    <text evidence="2 6">Belongs to the BI1 family.</text>
</comment>
<dbReference type="RefSeq" id="WP_008471137.1">
    <property type="nucleotide sequence ID" value="NZ_AYZP01000009.1"/>
</dbReference>
<dbReference type="Proteomes" id="UP000009320">
    <property type="component" value="Unassembled WGS sequence"/>
</dbReference>
<dbReference type="CDD" id="cd10432">
    <property type="entry name" value="BI-1-like_bacterial"/>
    <property type="match status" value="1"/>
</dbReference>
<evidence type="ECO:0000256" key="4">
    <source>
        <dbReference type="ARBA" id="ARBA00022989"/>
    </source>
</evidence>
<evidence type="ECO:0000313" key="7">
    <source>
        <dbReference type="EMBL" id="CCI82144.1"/>
    </source>
</evidence>
<dbReference type="PATRIC" id="fig|1423758.3.peg.1886"/>
<name>I7LAC7_9LACO</name>
<dbReference type="InterPro" id="IPR006214">
    <property type="entry name" value="Bax_inhibitor_1-related"/>
</dbReference>
<comment type="subcellular location">
    <subcellularLocation>
        <location evidence="1">Membrane</location>
        <topology evidence="1">Multi-pass membrane protein</topology>
    </subcellularLocation>
</comment>
<evidence type="ECO:0000256" key="1">
    <source>
        <dbReference type="ARBA" id="ARBA00004141"/>
    </source>
</evidence>
<dbReference type="Pfam" id="PF01027">
    <property type="entry name" value="Bax1-I"/>
    <property type="match status" value="1"/>
</dbReference>
<dbReference type="GO" id="GO:0016020">
    <property type="term" value="C:membrane"/>
    <property type="evidence" value="ECO:0007669"/>
    <property type="project" value="UniProtKB-SubCell"/>
</dbReference>
<dbReference type="AlphaFoldDB" id="I7LAC7"/>
<feature type="transmembrane region" description="Helical" evidence="6">
    <location>
        <begin position="61"/>
        <end position="78"/>
    </location>
</feature>
<dbReference type="STRING" id="1423758.FC41_GL001848"/>
<dbReference type="GeneID" id="82847368"/>
<evidence type="ECO:0000256" key="5">
    <source>
        <dbReference type="ARBA" id="ARBA00023136"/>
    </source>
</evidence>
<sequence>MNNFSQEPQRTSVNATTGLNSFLTKMYGFMTLAVLISAFVAFIAPYTYLVPMLRLVSQNQIMLYVLFLGVPIVLTLLIGSKSMRSPGLSLFLLMLMAAVYGAEFSILALVFSGQNITYAFVSAAAVFITMAFLGTTTKKDLSNLGSYAFAALIGLVVATLINMFLKNPMVTYVFSYIGVIIFTILTAWDAQKMKNMYLQTEGQVSTTGLAVVGALNLYLDFINIFIYFIQIFAGSDRD</sequence>
<dbReference type="PANTHER" id="PTHR23291:SF50">
    <property type="entry name" value="PROTEIN LIFEGUARD 4"/>
    <property type="match status" value="1"/>
</dbReference>
<feature type="transmembrane region" description="Helical" evidence="6">
    <location>
        <begin position="147"/>
        <end position="165"/>
    </location>
</feature>
<keyword evidence="3 6" id="KW-0812">Transmembrane</keyword>
<feature type="transmembrane region" description="Helical" evidence="6">
    <location>
        <begin position="90"/>
        <end position="110"/>
    </location>
</feature>
<dbReference type="eggNOG" id="COG0670">
    <property type="taxonomic scope" value="Bacteria"/>
</dbReference>
<evidence type="ECO:0000313" key="8">
    <source>
        <dbReference type="Proteomes" id="UP000009320"/>
    </source>
</evidence>
<accession>I7LAC7</accession>
<feature type="transmembrane region" description="Helical" evidence="6">
    <location>
        <begin position="27"/>
        <end position="49"/>
    </location>
</feature>
<evidence type="ECO:0000256" key="2">
    <source>
        <dbReference type="ARBA" id="ARBA00010350"/>
    </source>
</evidence>